<dbReference type="GeneID" id="90994430"/>
<dbReference type="EMBL" id="FQTY01000008">
    <property type="protein sequence ID" value="SHE85965.1"/>
    <property type="molecule type" value="Genomic_DNA"/>
</dbReference>
<accession>A0A1M4WXN8</accession>
<evidence type="ECO:0008006" key="3">
    <source>
        <dbReference type="Google" id="ProtNLM"/>
    </source>
</evidence>
<evidence type="ECO:0000313" key="1">
    <source>
        <dbReference type="EMBL" id="SHE85965.1"/>
    </source>
</evidence>
<gene>
    <name evidence="1" type="ORF">SAMN02745784_02049</name>
</gene>
<dbReference type="RefSeq" id="WP_072976082.1">
    <property type="nucleotide sequence ID" value="NZ_FQTY01000008.1"/>
</dbReference>
<name>A0A1M4WXN8_9FIRM</name>
<evidence type="ECO:0000313" key="2">
    <source>
        <dbReference type="Proteomes" id="UP000184114"/>
    </source>
</evidence>
<dbReference type="PROSITE" id="PS51257">
    <property type="entry name" value="PROKAR_LIPOPROTEIN"/>
    <property type="match status" value="1"/>
</dbReference>
<proteinExistence type="predicted"/>
<organism evidence="1 2">
    <name type="scientific">Tissierella praeacuta DSM 18095</name>
    <dbReference type="NCBI Taxonomy" id="1123404"/>
    <lineage>
        <taxon>Bacteria</taxon>
        <taxon>Bacillati</taxon>
        <taxon>Bacillota</taxon>
        <taxon>Tissierellia</taxon>
        <taxon>Tissierellales</taxon>
        <taxon>Tissierellaceae</taxon>
        <taxon>Tissierella</taxon>
    </lineage>
</organism>
<dbReference type="Proteomes" id="UP000184114">
    <property type="component" value="Unassembled WGS sequence"/>
</dbReference>
<reference evidence="2" key="1">
    <citation type="submission" date="2016-11" db="EMBL/GenBank/DDBJ databases">
        <authorList>
            <person name="Varghese N."/>
            <person name="Submissions S."/>
        </authorList>
    </citation>
    <scope>NUCLEOTIDE SEQUENCE [LARGE SCALE GENOMIC DNA]</scope>
    <source>
        <strain evidence="2">DSM 18095</strain>
    </source>
</reference>
<protein>
    <recommendedName>
        <fullName evidence="3">Lipoprotein</fullName>
    </recommendedName>
</protein>
<dbReference type="AlphaFoldDB" id="A0A1M4WXN8"/>
<keyword evidence="2" id="KW-1185">Reference proteome</keyword>
<sequence>MIKKKSGKPVIALLFILSASLLIGCETKGKQNLSVLGMNTKEIGSSKGKFNELVEFYEVYNRENILNLDDVYTDHYHFQENHNGNVYLIRRIEPVLGEEWTDDNWTDELWRYDKNNKGEKLYTCQGLDFRVSLNEKYISITDYDELCIIDLEGNKVKKYTIEELSNGKYRNEDELNVNMQGWSNDSLNFWVGINDLWLPLKLFKINVVDWSITEYDIIQLSIVGTEFMLNPNTGKIVFSDFPITFDMDDLSEFEMSKEKITLFYYDLVEKKITSIDSSVGKMFNAEWIDDFTIEYDNPKGQDRIRYKLKD</sequence>